<dbReference type="GO" id="GO:0006511">
    <property type="term" value="P:ubiquitin-dependent protein catabolic process"/>
    <property type="evidence" value="ECO:0007669"/>
    <property type="project" value="InterPro"/>
</dbReference>
<evidence type="ECO:0000256" key="5">
    <source>
        <dbReference type="ARBA" id="ARBA00007434"/>
    </source>
</evidence>
<evidence type="ECO:0000259" key="12">
    <source>
        <dbReference type="PROSITE" id="PS51698"/>
    </source>
</evidence>
<accession>A0A0F7SJJ5</accession>
<protein>
    <recommendedName>
        <fullName evidence="6">RING-type E3 ubiquitin transferase</fullName>
        <ecNumber evidence="6">2.3.2.27</ecNumber>
    </recommendedName>
</protein>
<dbReference type="GO" id="GO:0005737">
    <property type="term" value="C:cytoplasm"/>
    <property type="evidence" value="ECO:0007669"/>
    <property type="project" value="UniProtKB-SubCell"/>
</dbReference>
<dbReference type="GO" id="GO:0000151">
    <property type="term" value="C:ubiquitin ligase complex"/>
    <property type="evidence" value="ECO:0007669"/>
    <property type="project" value="InterPro"/>
</dbReference>
<dbReference type="InterPro" id="IPR013083">
    <property type="entry name" value="Znf_RING/FYVE/PHD"/>
</dbReference>
<evidence type="ECO:0000256" key="2">
    <source>
        <dbReference type="ARBA" id="ARBA00004123"/>
    </source>
</evidence>
<feature type="compositionally biased region" description="Pro residues" evidence="11">
    <location>
        <begin position="71"/>
        <end position="84"/>
    </location>
</feature>
<dbReference type="AlphaFoldDB" id="A0A0F7SJJ5"/>
<dbReference type="SMART" id="SM00504">
    <property type="entry name" value="Ubox"/>
    <property type="match status" value="1"/>
</dbReference>
<sequence>MADPSDIDEATRIRLKRLERLGASPATSSPANTPSSGTSTTTPTPTVRPTSASSTDRSISTPTATSKAAPDPTPAARPVPPATKPAPVAKTRPPHPPAPAPRQAVKPVPTKSFEQWQSDTVEWIFGITLDRDRAEAVDWTICWLKELSEELSSEGQSHGRSNPSLADRILIARLSLDPNSMTDDVDELQVLANIPEKETIFEYLVGCWKRLGQVKLGAERQGYKPEESSGWTKAASEVNDSILGYMGESLKDPGMFPQPSDKPLGVIEFLPAFLSTLSPSPTHPIPSKHLENLQFPQLLLELSIKFADGNEFVTSLLSPALSFLLQAYWNGKKEDNQDLDGEGWRRCLACVKKIAEVKELAALLPTLPIWLLETASAPQIEFMSLLGPLTRLSVFPREFPDVAKTHFFKLENDKQSEINESAQNTLRATLFSLQDTLFSIYNNIIRSGPAAREKVVEFFANAVRQNEKRSGMRVNRTTVSSDGFMTNLQVLLLRFFEPVMDVAYSKLDKVDPDYYRKSSRINISEETKIRATKAEADEYFAADPSTYSSTTPVNFISDVFFLACGIQHVGLGKTINSRGDLEKKVGELEKELKRVETDSTWRGTPAEAQGEAMIKKLKTDIATTRSFVTAYDVQLLDKDFVSRVMMFQSFVMTWFVRLVDPTHIYPKEMITLPLPDEAPMAFRMLPEFILEDMADYHVFLMSHQPQVFDSTDQTKLITFIITFLSGKYVKNPFVKAKLVEFLAMGCQAWGYYREGVLGPALMYHPLAVEQLVPSLIQYYIDMEATGGHQQFYDKFSMRRNCISVLRYLFKNPIHRDSFLKDSIANEDRFVIFANMHMNDCTFLLEESLTNLAEISAIETEMADTATWNSLSDTERQDKEVKLKSAENQAGWSTDGGKRNINVLQEWTGTVREPFLKPEIVDRLAAMLCFNLANLVGSKMQDLKVKDRKKYRFDPKALLGDLTDIFRNLGVEQRFVEAVAREGRSYRKELFERLAGILQNRAIKTPGEIQQIVLLCQKVEETKAKIEAEEEGDDLPDEFLDPLMYTLMRDPVILPSSKTTIDRSTIKAHLLSDPTDPFNRVPLKLEDCIPNTELKEKIEAYLQQRRVRAVEPISVDGVPSA</sequence>
<dbReference type="GO" id="GO:0005634">
    <property type="term" value="C:nucleus"/>
    <property type="evidence" value="ECO:0007669"/>
    <property type="project" value="UniProtKB-SubCell"/>
</dbReference>
<evidence type="ECO:0000256" key="3">
    <source>
        <dbReference type="ARBA" id="ARBA00004496"/>
    </source>
</evidence>
<evidence type="ECO:0000256" key="9">
    <source>
        <dbReference type="ARBA" id="ARBA00022786"/>
    </source>
</evidence>
<dbReference type="PANTHER" id="PTHR13931">
    <property type="entry name" value="UBIQUITINATION FACTOR E4"/>
    <property type="match status" value="1"/>
</dbReference>
<dbReference type="GO" id="GO:0000209">
    <property type="term" value="P:protein polyubiquitination"/>
    <property type="evidence" value="ECO:0007669"/>
    <property type="project" value="TreeGrafter"/>
</dbReference>
<feature type="region of interest" description="Disordered" evidence="11">
    <location>
        <begin position="1"/>
        <end position="108"/>
    </location>
</feature>
<organism evidence="13">
    <name type="scientific">Phaffia rhodozyma</name>
    <name type="common">Yeast</name>
    <name type="synonym">Xanthophyllomyces dendrorhous</name>
    <dbReference type="NCBI Taxonomy" id="264483"/>
    <lineage>
        <taxon>Eukaryota</taxon>
        <taxon>Fungi</taxon>
        <taxon>Dikarya</taxon>
        <taxon>Basidiomycota</taxon>
        <taxon>Agaricomycotina</taxon>
        <taxon>Tremellomycetes</taxon>
        <taxon>Cystofilobasidiales</taxon>
        <taxon>Mrakiaceae</taxon>
        <taxon>Phaffia</taxon>
    </lineage>
</organism>
<evidence type="ECO:0000256" key="8">
    <source>
        <dbReference type="ARBA" id="ARBA00022679"/>
    </source>
</evidence>
<evidence type="ECO:0000256" key="4">
    <source>
        <dbReference type="ARBA" id="ARBA00004906"/>
    </source>
</evidence>
<feature type="domain" description="U-box" evidence="12">
    <location>
        <begin position="1033"/>
        <end position="1107"/>
    </location>
</feature>
<evidence type="ECO:0000256" key="7">
    <source>
        <dbReference type="ARBA" id="ARBA00022490"/>
    </source>
</evidence>
<dbReference type="PROSITE" id="PS51698">
    <property type="entry name" value="U_BOX"/>
    <property type="match status" value="1"/>
</dbReference>
<dbReference type="UniPathway" id="UPA00143"/>
<keyword evidence="7" id="KW-0963">Cytoplasm</keyword>
<evidence type="ECO:0000256" key="10">
    <source>
        <dbReference type="ARBA" id="ARBA00023242"/>
    </source>
</evidence>
<evidence type="ECO:0000256" key="6">
    <source>
        <dbReference type="ARBA" id="ARBA00012483"/>
    </source>
</evidence>
<reference evidence="13" key="1">
    <citation type="submission" date="2014-08" db="EMBL/GenBank/DDBJ databases">
        <authorList>
            <person name="Sharma Rahul"/>
            <person name="Thines Marco"/>
        </authorList>
    </citation>
    <scope>NUCLEOTIDE SEQUENCE</scope>
</reference>
<keyword evidence="8" id="KW-0808">Transferase</keyword>
<feature type="compositionally biased region" description="Low complexity" evidence="11">
    <location>
        <begin position="23"/>
        <end position="55"/>
    </location>
</feature>
<dbReference type="SUPFAM" id="SSF57850">
    <property type="entry name" value="RING/U-box"/>
    <property type="match status" value="1"/>
</dbReference>
<comment type="similarity">
    <text evidence="5">Belongs to the ubiquitin conjugation factor E4 family.</text>
</comment>
<feature type="compositionally biased region" description="Basic and acidic residues" evidence="11">
    <location>
        <begin position="9"/>
        <end position="20"/>
    </location>
</feature>
<feature type="compositionally biased region" description="Polar residues" evidence="11">
    <location>
        <begin position="56"/>
        <end position="66"/>
    </location>
</feature>
<keyword evidence="10" id="KW-0539">Nucleus</keyword>
<proteinExistence type="inferred from homology"/>
<dbReference type="InterPro" id="IPR003613">
    <property type="entry name" value="Ubox_domain"/>
</dbReference>
<keyword evidence="9" id="KW-0833">Ubl conjugation pathway</keyword>
<dbReference type="Gene3D" id="3.30.40.10">
    <property type="entry name" value="Zinc/RING finger domain, C3HC4 (zinc finger)"/>
    <property type="match status" value="1"/>
</dbReference>
<evidence type="ECO:0000256" key="11">
    <source>
        <dbReference type="SAM" id="MobiDB-lite"/>
    </source>
</evidence>
<dbReference type="CDD" id="cd16657">
    <property type="entry name" value="RING-Ubox_UBE4A"/>
    <property type="match status" value="1"/>
</dbReference>
<dbReference type="GO" id="GO:0034450">
    <property type="term" value="F:ubiquitin-ubiquitin ligase activity"/>
    <property type="evidence" value="ECO:0007669"/>
    <property type="project" value="InterPro"/>
</dbReference>
<dbReference type="EC" id="2.3.2.27" evidence="6"/>
<dbReference type="PANTHER" id="PTHR13931:SF2">
    <property type="entry name" value="UBIQUITIN CONJUGATION FACTOR E4 B"/>
    <property type="match status" value="1"/>
</dbReference>
<name>A0A0F7SJJ5_PHARH</name>
<evidence type="ECO:0000256" key="1">
    <source>
        <dbReference type="ARBA" id="ARBA00000900"/>
    </source>
</evidence>
<comment type="subcellular location">
    <subcellularLocation>
        <location evidence="3">Cytoplasm</location>
    </subcellularLocation>
    <subcellularLocation>
        <location evidence="2">Nucleus</location>
    </subcellularLocation>
</comment>
<dbReference type="GO" id="GO:0036503">
    <property type="term" value="P:ERAD pathway"/>
    <property type="evidence" value="ECO:0007669"/>
    <property type="project" value="InterPro"/>
</dbReference>
<dbReference type="InterPro" id="IPR045132">
    <property type="entry name" value="UBE4"/>
</dbReference>
<comment type="pathway">
    <text evidence="4">Protein modification; protein ubiquitination.</text>
</comment>
<dbReference type="InterPro" id="IPR019474">
    <property type="entry name" value="Ub_conjug_fac_E4_core"/>
</dbReference>
<dbReference type="EMBL" id="LN483211">
    <property type="protein sequence ID" value="CDZ97514.1"/>
    <property type="molecule type" value="Genomic_DNA"/>
</dbReference>
<evidence type="ECO:0000313" key="13">
    <source>
        <dbReference type="EMBL" id="CDZ97514.1"/>
    </source>
</evidence>
<dbReference type="FunFam" id="3.30.40.10:FF:000055">
    <property type="entry name" value="Ubiquitin conjugation factor e4 a"/>
    <property type="match status" value="1"/>
</dbReference>
<dbReference type="Pfam" id="PF10408">
    <property type="entry name" value="Ufd2P_core"/>
    <property type="match status" value="1"/>
</dbReference>
<dbReference type="Pfam" id="PF04564">
    <property type="entry name" value="U-box"/>
    <property type="match status" value="1"/>
</dbReference>
<comment type="catalytic activity">
    <reaction evidence="1">
        <text>S-ubiquitinyl-[E2 ubiquitin-conjugating enzyme]-L-cysteine + [acceptor protein]-L-lysine = [E2 ubiquitin-conjugating enzyme]-L-cysteine + N(6)-ubiquitinyl-[acceptor protein]-L-lysine.</text>
        <dbReference type="EC" id="2.3.2.27"/>
    </reaction>
</comment>